<dbReference type="Gene3D" id="1.50.10.10">
    <property type="match status" value="1"/>
</dbReference>
<reference evidence="3" key="2">
    <citation type="submission" date="2023-07" db="EMBL/GenBank/DDBJ databases">
        <authorList>
            <person name="Bai X.-H."/>
            <person name="Wang H.-H."/>
            <person name="Wang J."/>
            <person name="Ma M.-Y."/>
            <person name="Hu H.-H."/>
            <person name="Song Z.-L."/>
            <person name="Ma H.-G."/>
            <person name="Fan Y."/>
            <person name="Du C.-Y."/>
            <person name="Xu J.-C."/>
        </authorList>
    </citation>
    <scope>NUCLEOTIDE SEQUENCE</scope>
    <source>
        <strain evidence="3">CZ1</strain>
    </source>
</reference>
<dbReference type="AlphaFoldDB" id="A0AA96WTJ3"/>
<dbReference type="GO" id="GO:0005975">
    <property type="term" value="P:carbohydrate metabolic process"/>
    <property type="evidence" value="ECO:0007669"/>
    <property type="project" value="InterPro"/>
</dbReference>
<dbReference type="InterPro" id="IPR012341">
    <property type="entry name" value="6hp_glycosidase-like_sf"/>
</dbReference>
<dbReference type="GO" id="GO:0031179">
    <property type="term" value="P:peptide modification"/>
    <property type="evidence" value="ECO:0007669"/>
    <property type="project" value="InterPro"/>
</dbReference>
<dbReference type="EMBL" id="CP130144">
    <property type="protein sequence ID" value="WNZ43909.1"/>
    <property type="molecule type" value="Genomic_DNA"/>
</dbReference>
<dbReference type="GO" id="GO:0046872">
    <property type="term" value="F:metal ion binding"/>
    <property type="evidence" value="ECO:0007669"/>
    <property type="project" value="UniProtKB-KW"/>
</dbReference>
<organism evidence="3">
    <name type="scientific">Leptolyngbya boryana CZ1</name>
    <dbReference type="NCBI Taxonomy" id="3060204"/>
    <lineage>
        <taxon>Bacteria</taxon>
        <taxon>Bacillati</taxon>
        <taxon>Cyanobacteriota</taxon>
        <taxon>Cyanophyceae</taxon>
        <taxon>Leptolyngbyales</taxon>
        <taxon>Leptolyngbyaceae</taxon>
        <taxon>Leptolyngbya group</taxon>
        <taxon>Leptolyngbya</taxon>
    </lineage>
</organism>
<keyword evidence="1" id="KW-0862">Zinc</keyword>
<gene>
    <name evidence="3" type="ORF">Q2T42_18910</name>
</gene>
<dbReference type="SMART" id="SM01260">
    <property type="entry name" value="LANC_like"/>
    <property type="match status" value="1"/>
</dbReference>
<evidence type="ECO:0000256" key="1">
    <source>
        <dbReference type="PIRSR" id="PIRSR607822-1"/>
    </source>
</evidence>
<evidence type="ECO:0000313" key="3">
    <source>
        <dbReference type="EMBL" id="WNZ43909.1"/>
    </source>
</evidence>
<dbReference type="CDD" id="cd04792">
    <property type="entry name" value="LanM-like"/>
    <property type="match status" value="1"/>
</dbReference>
<dbReference type="InterPro" id="IPR025410">
    <property type="entry name" value="Lant_dehyd"/>
</dbReference>
<feature type="domain" description="Lantibiotic biosynthesis protein dehydration" evidence="2">
    <location>
        <begin position="236"/>
        <end position="617"/>
    </location>
</feature>
<evidence type="ECO:0000259" key="2">
    <source>
        <dbReference type="Pfam" id="PF13575"/>
    </source>
</evidence>
<dbReference type="SUPFAM" id="SSF158745">
    <property type="entry name" value="LanC-like"/>
    <property type="match status" value="1"/>
</dbReference>
<keyword evidence="1" id="KW-0479">Metal-binding</keyword>
<name>A0AA96WTJ3_LEPBY</name>
<reference evidence="3" key="1">
    <citation type="journal article" date="2023" name="Plants (Basel)">
        <title>Genomic Analysis of Leptolyngbya boryana CZ1 Reveals Efficient Carbon Fixation Modules.</title>
        <authorList>
            <person name="Bai X."/>
            <person name="Wang H."/>
            <person name="Cheng W."/>
            <person name="Wang J."/>
            <person name="Ma M."/>
            <person name="Hu H."/>
            <person name="Song Z."/>
            <person name="Ma H."/>
            <person name="Fan Y."/>
            <person name="Du C."/>
            <person name="Xu J."/>
        </authorList>
    </citation>
    <scope>NUCLEOTIDE SEQUENCE</scope>
    <source>
        <strain evidence="3">CZ1</strain>
    </source>
</reference>
<dbReference type="RefSeq" id="WP_316426089.1">
    <property type="nucleotide sequence ID" value="NZ_CP130144.1"/>
</dbReference>
<dbReference type="NCBIfam" id="TIGR03897">
    <property type="entry name" value="lanti_2_LanM"/>
    <property type="match status" value="1"/>
</dbReference>
<feature type="binding site" evidence="1">
    <location>
        <position position="1014"/>
    </location>
    <ligand>
        <name>Zn(2+)</name>
        <dbReference type="ChEBI" id="CHEBI:29105"/>
    </ligand>
</feature>
<dbReference type="InterPro" id="IPR017146">
    <property type="entry name" value="Lanti_2_LanM"/>
</dbReference>
<dbReference type="PIRSF" id="PIRSF037228">
    <property type="entry name" value="Lant_mod_RumM"/>
    <property type="match status" value="1"/>
</dbReference>
<sequence length="1100" mass="122807">MLMTHSSTNVLSAIAARSRTLPEQLHTLLADSLPTPDSSPETQAEIDRRLDFWCQVVAKGNWETFQKRLDWEDLPLETAHLLVSEALFQNPSLDVEPLPAWIKVLQQIIDAALAQSRSKSTSHRVLDPDRPIPFEHLSLPSVQVAQSLLKQRLEATDYIHLLSDSTQITLERKLLEALATLCTSALFDEFSRFRSTGDSLRDFLLLSLQSAPRCDQYQAFVDRHLQDGLLSLFEQYSVLARLVVTSVQSWVEATAEFLTRLTTDWTAIQQTFSPDRALTQVVSIEASIADAHKGGRSVMILTFDTGLKVVYKPRELALEVVFGEFLTWCNQHAIALPLKAPTVLDYRTYGWVEYIAAIPCESEAAVRRYYQRSGMLLCLIHTLEGTDYHYENLIAHGEYPILVDMEALLHPQMATQLGEFSDATLLLSHKLSHSVLRTSLLPQTKLSVSDLFSFDVSGLGKLEEQSIPTSTWKHINTDGMQVTYDSFSQVLEQKSNVPTLKDRLATPESYIGEIVTGFEQMYRWLIQHRELLLSDQSPLQRFAHQECRFLFRNTQTYSGILVRSLTPRLLQAGVARSIGLDVLSRAYLTFPEKPRCWSILEAEKSAMEQLDIPLLSVNTSSLDVVLPTGTVIANLFDRSSFDRVCDRIQALDESDLAFQSQVIQTAFYARFLEEPQFEASDPINLSQLKQHSVSSEQFVDEAITIAQTLRRSAIMAEDGSVSWLGASYQHRTQSFSIQRIGMNLYDGQCGLALYFAALYHITQDSTWREFALLTLNPLSQAIHAQDLTVTKLANFLGIGGGDGLGSIVYALTWISQWLQAPEFVEDAQRVATWITPEEISADRTFDVIGGAAGTILGLLALLPQVKASERTILREQAIACGQNLLTHQTGTEGAKAWQTWRRQKALTGFSRGAAGIAYALLRLYAVTEDSQFFDAALAAIAYEQTQFSPETQTWRDLRSQPNQTQLSWAQGAPGIALARLGSLSVLDTPEIREQIAIALNTTQRSILWGNDALCWGNFGRIETVLCAAQQLDQPERLSFARQTASTVLNRAQTQGGFTLSEVIPPGVSDPGFFHGLSGIGYQLLRIAHPDRLPSVLLWEG</sequence>
<dbReference type="InterPro" id="IPR007822">
    <property type="entry name" value="LANC-like"/>
</dbReference>
<dbReference type="Pfam" id="PF13575">
    <property type="entry name" value="DUF4135"/>
    <property type="match status" value="1"/>
</dbReference>
<protein>
    <submittedName>
        <fullName evidence="3">Type 2 lanthipeptide synthetase LanM family protein</fullName>
    </submittedName>
</protein>
<dbReference type="PRINTS" id="PR01950">
    <property type="entry name" value="LANCSUPER"/>
</dbReference>
<proteinExistence type="predicted"/>
<dbReference type="Pfam" id="PF05147">
    <property type="entry name" value="LANC_like"/>
    <property type="match status" value="1"/>
</dbReference>
<accession>A0AA96WTJ3</accession>